<dbReference type="Pfam" id="PF07744">
    <property type="entry name" value="SPOC"/>
    <property type="match status" value="1"/>
</dbReference>
<feature type="compositionally biased region" description="Basic residues" evidence="1">
    <location>
        <begin position="886"/>
        <end position="895"/>
    </location>
</feature>
<feature type="region of interest" description="Disordered" evidence="1">
    <location>
        <begin position="208"/>
        <end position="327"/>
    </location>
</feature>
<evidence type="ECO:0000313" key="3">
    <source>
        <dbReference type="EMBL" id="CAE8598819.1"/>
    </source>
</evidence>
<dbReference type="InterPro" id="IPR012921">
    <property type="entry name" value="SPOC_C"/>
</dbReference>
<dbReference type="Proteomes" id="UP000654075">
    <property type="component" value="Unassembled WGS sequence"/>
</dbReference>
<proteinExistence type="predicted"/>
<feature type="compositionally biased region" description="Polar residues" evidence="1">
    <location>
        <begin position="735"/>
        <end position="748"/>
    </location>
</feature>
<dbReference type="EMBL" id="CAJNNV010010604">
    <property type="protein sequence ID" value="CAE8598819.1"/>
    <property type="molecule type" value="Genomic_DNA"/>
</dbReference>
<evidence type="ECO:0000256" key="1">
    <source>
        <dbReference type="SAM" id="MobiDB-lite"/>
    </source>
</evidence>
<gene>
    <name evidence="3" type="ORF">PGLA1383_LOCUS17218</name>
</gene>
<protein>
    <recommendedName>
        <fullName evidence="2">Spen paralogue and orthologue SPOC C-terminal domain-containing protein</fullName>
    </recommendedName>
</protein>
<keyword evidence="4" id="KW-1185">Reference proteome</keyword>
<feature type="region of interest" description="Disordered" evidence="1">
    <location>
        <begin position="871"/>
        <end position="976"/>
    </location>
</feature>
<feature type="region of interest" description="Disordered" evidence="1">
    <location>
        <begin position="682"/>
        <end position="801"/>
    </location>
</feature>
<accession>A0A813E9W6</accession>
<feature type="compositionally biased region" description="Low complexity" evidence="1">
    <location>
        <begin position="266"/>
        <end position="283"/>
    </location>
</feature>
<feature type="compositionally biased region" description="Pro residues" evidence="1">
    <location>
        <begin position="782"/>
        <end position="801"/>
    </location>
</feature>
<feature type="compositionally biased region" description="Low complexity" evidence="1">
    <location>
        <begin position="101"/>
        <end position="111"/>
    </location>
</feature>
<comment type="caution">
    <text evidence="3">The sequence shown here is derived from an EMBL/GenBank/DDBJ whole genome shotgun (WGS) entry which is preliminary data.</text>
</comment>
<feature type="compositionally biased region" description="Low complexity" evidence="1">
    <location>
        <begin position="208"/>
        <end position="237"/>
    </location>
</feature>
<feature type="region of interest" description="Disordered" evidence="1">
    <location>
        <begin position="1"/>
        <end position="111"/>
    </location>
</feature>
<feature type="compositionally biased region" description="Basic residues" evidence="1">
    <location>
        <begin position="762"/>
        <end position="771"/>
    </location>
</feature>
<evidence type="ECO:0000313" key="4">
    <source>
        <dbReference type="Proteomes" id="UP000654075"/>
    </source>
</evidence>
<feature type="compositionally biased region" description="Low complexity" evidence="1">
    <location>
        <begin position="310"/>
        <end position="323"/>
    </location>
</feature>
<sequence length="1277" mass="130935">MVTEEPVADTAEPAQDRSEATPVPDEAVDMLEAAGQGEGVPEAGLTTAQLAAASANEEPEATVVADSVPCPSSAVVPEAPPVPQHALGAEDPCGGAERVSAEATASEPVASEAVSDAAASEADAAKVVLRRPEAALQPPDVVPEASMASEAAAEVGAVGAETSSVDDSCAACDAFAEEVAAQDACPEEPSSEGVAPKSCVKKLLQKAAFKPPSKSSSKGFESKTASKAAPTTAASETVESVTAVDACSEEGAAQDACPKKPSSEGVVSRAASTTAASETVESVPAVDACSEEGAAQDACPKKPSSEGVVSKAASRAASATAASETVESIPAVDACAAEVAKPSSEGVVSKAASRAASTTAAEAAALQDKPVISSTVALVPRPPKAPPPPHVLEAALRARAVKMAAELEAKGEEDGAVSSQREPDNAEKFAATQNGNLTAHSERFRQLLFQAGWVPPSGGLVPGGMMPPPGPAVTRKWSGFVSLTRGVGPQPLQLRLHATLLHGDADAAEAALRSPAAGSGGGGSSSGVLRISHRVPFADLARRAPSAILSLVPMTNAQDQAQCDEYARYFGSKERAGVAHPDGASLALYVVPPSAALACGFNYLSGVLPRRCLLAAVAPPPGMLGSADAVVGCEAVEEQASAATATASVEPEATPNVQDADKAKVSFSWAATHGKVSPPAANAAAAAAASGEGDLPPGDLGAGEDDPARGKKRPAPSIASEVDPTDPGAPPGRFSVQTSAASEASTENELGVGGEEGVRERGSRRHRHERTRKSEEPKPPARRPPAPAPGYGPPPGAPYGAPPGYGPPPGYPGYAPGWHGHHPHYHHMYHHPGMPPHPHYPQYLPPVAAPGPEALGSAWGAASAPAVLQPPAVESSAGATAASSSGRRHSHRDRRGRQDSGTARSRSRSRQRRRDSSRQDMDRKDRKGDRKKGGCSHSRSPSRSRVGVGGGGGKPARRRRRARREDPGADCVGGAATPSKGVFEAWSDKQGPHVGDLVNRTMTRTKLGQHCTDDAGIVSDGGDAYDPSSRARIALRWGTWRTTVHWSFDSAAERLHFGVPGASTPAVAAAIQFTTLGPGYFVYLGILGSPVAAVAAGAVTESFIVYGPNTRNAQLVHNMFASDEKKVKVRPFRAMGPGFTALVLRNSCASAGIRVLSTPFSQVLACFSGSEPGQIPGICRCGGDFLASVVCGAASMPFNQLLNFQVTSAECLASSPTLRLTLGMQFLKSQYLVTSGDGKTRLSRMVLRDGTLRALYIGLLFSSYAAVERAAIYLASR</sequence>
<reference evidence="3" key="1">
    <citation type="submission" date="2021-02" db="EMBL/GenBank/DDBJ databases">
        <authorList>
            <person name="Dougan E. K."/>
            <person name="Rhodes N."/>
            <person name="Thang M."/>
            <person name="Chan C."/>
        </authorList>
    </citation>
    <scope>NUCLEOTIDE SEQUENCE</scope>
</reference>
<feature type="compositionally biased region" description="Low complexity" evidence="1">
    <location>
        <begin position="875"/>
        <end position="885"/>
    </location>
</feature>
<feature type="domain" description="Spen paralogue and orthologue SPOC C-terminal" evidence="2">
    <location>
        <begin position="517"/>
        <end position="599"/>
    </location>
</feature>
<organism evidence="3 4">
    <name type="scientific">Polarella glacialis</name>
    <name type="common">Dinoflagellate</name>
    <dbReference type="NCBI Taxonomy" id="89957"/>
    <lineage>
        <taxon>Eukaryota</taxon>
        <taxon>Sar</taxon>
        <taxon>Alveolata</taxon>
        <taxon>Dinophyceae</taxon>
        <taxon>Suessiales</taxon>
        <taxon>Suessiaceae</taxon>
        <taxon>Polarella</taxon>
    </lineage>
</organism>
<feature type="compositionally biased region" description="Basic and acidic residues" evidence="1">
    <location>
        <begin position="914"/>
        <end position="932"/>
    </location>
</feature>
<feature type="compositionally biased region" description="Low complexity" evidence="1">
    <location>
        <begin position="63"/>
        <end position="77"/>
    </location>
</feature>
<evidence type="ECO:0000259" key="2">
    <source>
        <dbReference type="Pfam" id="PF07744"/>
    </source>
</evidence>
<name>A0A813E9W6_POLGL</name>
<dbReference type="AlphaFoldDB" id="A0A813E9W6"/>
<feature type="compositionally biased region" description="Low complexity" evidence="1">
    <location>
        <begin position="935"/>
        <end position="946"/>
    </location>
</feature>